<dbReference type="PANTHER" id="PTHR33710:SF64">
    <property type="entry name" value="ENDONUCLEASE_EXONUCLEASE_PHOSPHATASE DOMAIN-CONTAINING PROTEIN"/>
    <property type="match status" value="1"/>
</dbReference>
<dbReference type="EMBL" id="JACGWN010000014">
    <property type="protein sequence ID" value="KAL0405915.1"/>
    <property type="molecule type" value="Genomic_DNA"/>
</dbReference>
<keyword evidence="1" id="KW-0732">Signal</keyword>
<dbReference type="SUPFAM" id="SSF56219">
    <property type="entry name" value="DNase I-like"/>
    <property type="match status" value="1"/>
</dbReference>
<protein>
    <submittedName>
        <fullName evidence="2">Uncharacterized protein</fullName>
    </submittedName>
</protein>
<evidence type="ECO:0000313" key="2">
    <source>
        <dbReference type="EMBL" id="KAL0405915.1"/>
    </source>
</evidence>
<gene>
    <name evidence="2" type="ORF">Slati_3905400</name>
</gene>
<reference evidence="2" key="2">
    <citation type="journal article" date="2024" name="Plant">
        <title>Genomic evolution and insights into agronomic trait innovations of Sesamum species.</title>
        <authorList>
            <person name="Miao H."/>
            <person name="Wang L."/>
            <person name="Qu L."/>
            <person name="Liu H."/>
            <person name="Sun Y."/>
            <person name="Le M."/>
            <person name="Wang Q."/>
            <person name="Wei S."/>
            <person name="Zheng Y."/>
            <person name="Lin W."/>
            <person name="Duan Y."/>
            <person name="Cao H."/>
            <person name="Xiong S."/>
            <person name="Wang X."/>
            <person name="Wei L."/>
            <person name="Li C."/>
            <person name="Ma Q."/>
            <person name="Ju M."/>
            <person name="Zhao R."/>
            <person name="Li G."/>
            <person name="Mu C."/>
            <person name="Tian Q."/>
            <person name="Mei H."/>
            <person name="Zhang T."/>
            <person name="Gao T."/>
            <person name="Zhang H."/>
        </authorList>
    </citation>
    <scope>NUCLEOTIDE SEQUENCE</scope>
    <source>
        <strain evidence="2">KEN1</strain>
    </source>
</reference>
<feature type="signal peptide" evidence="1">
    <location>
        <begin position="1"/>
        <end position="23"/>
    </location>
</feature>
<dbReference type="InterPro" id="IPR036691">
    <property type="entry name" value="Endo/exonu/phosph_ase_sf"/>
</dbReference>
<feature type="chain" id="PRO_5043542571" evidence="1">
    <location>
        <begin position="24"/>
        <end position="225"/>
    </location>
</feature>
<proteinExistence type="predicted"/>
<name>A0AAW2TNC8_9LAMI</name>
<accession>A0AAW2TNC8</accession>
<dbReference type="Gene3D" id="3.60.10.10">
    <property type="entry name" value="Endonuclease/exonuclease/phosphatase"/>
    <property type="match status" value="1"/>
</dbReference>
<evidence type="ECO:0000256" key="1">
    <source>
        <dbReference type="SAM" id="SignalP"/>
    </source>
</evidence>
<organism evidence="2">
    <name type="scientific">Sesamum latifolium</name>
    <dbReference type="NCBI Taxonomy" id="2727402"/>
    <lineage>
        <taxon>Eukaryota</taxon>
        <taxon>Viridiplantae</taxon>
        <taxon>Streptophyta</taxon>
        <taxon>Embryophyta</taxon>
        <taxon>Tracheophyta</taxon>
        <taxon>Spermatophyta</taxon>
        <taxon>Magnoliopsida</taxon>
        <taxon>eudicotyledons</taxon>
        <taxon>Gunneridae</taxon>
        <taxon>Pentapetalae</taxon>
        <taxon>asterids</taxon>
        <taxon>lamiids</taxon>
        <taxon>Lamiales</taxon>
        <taxon>Pedaliaceae</taxon>
        <taxon>Sesamum</taxon>
    </lineage>
</organism>
<reference evidence="2" key="1">
    <citation type="submission" date="2020-06" db="EMBL/GenBank/DDBJ databases">
        <authorList>
            <person name="Li T."/>
            <person name="Hu X."/>
            <person name="Zhang T."/>
            <person name="Song X."/>
            <person name="Zhang H."/>
            <person name="Dai N."/>
            <person name="Sheng W."/>
            <person name="Hou X."/>
            <person name="Wei L."/>
        </authorList>
    </citation>
    <scope>NUCLEOTIDE SEQUENCE</scope>
    <source>
        <strain evidence="2">KEN1</strain>
        <tissue evidence="2">Leaf</tissue>
    </source>
</reference>
<dbReference type="PANTHER" id="PTHR33710">
    <property type="entry name" value="BNAC02G09200D PROTEIN"/>
    <property type="match status" value="1"/>
</dbReference>
<sequence length="225" mass="25274">MNNVFIPGCVCTLDACLITVVYGSNNVANRRGLWGNLVSIMETVDDVPWMVMGDFNTVLDYSEVCGASGDIGTAMEEFRSCVVDMGLLPIPLQGAVFTWHNCSIGPRSLWKRLDRMLVNDSWFARWPESVCLSSTPRTSDHSPLILRGHAMHRSGRLFCFDNFLAAVPGFMDVVNNVWRHTIVGTPMYAVTRKLKLLKPIFRAMRRKKGDVSENVTKAKEFLRLA</sequence>
<dbReference type="AlphaFoldDB" id="A0AAW2TNC8"/>
<comment type="caution">
    <text evidence="2">The sequence shown here is derived from an EMBL/GenBank/DDBJ whole genome shotgun (WGS) entry which is preliminary data.</text>
</comment>